<name>A0ACC1P5L0_9PEZI</name>
<reference evidence="1" key="1">
    <citation type="submission" date="2022-10" db="EMBL/GenBank/DDBJ databases">
        <title>Genome Sequence of Xylaria curta.</title>
        <authorList>
            <person name="Buettner E."/>
        </authorList>
    </citation>
    <scope>NUCLEOTIDE SEQUENCE</scope>
    <source>
        <strain evidence="1">Babe10</strain>
    </source>
</reference>
<keyword evidence="2" id="KW-1185">Reference proteome</keyword>
<gene>
    <name evidence="1" type="ORF">NUW58_g4807</name>
</gene>
<sequence>MDSFESCLQFSAHPGWQKPSNTPDENSSPTLLSDVSLNESVINLALSVQRGNWDSITQLVQSMYGRLPTTKDDFPVPTQVAPPNTISPDFARYIPWTPRARALLDGKSPPDRSEPKLWNNAIGPRMANVLLCMAKRGRLSGIEISAYLHMVLVDFASGQRTPSAMTETYFGDFLAKNASRDNEWDNLAMNNDPKFVIFGRRQGILSHHWYVIVVDIAAKKAYCFDSIVAQDTRAEHIEAFALLQEKWAIRLPQLPVPEYMIELPSFIQADSLRSGFLCMYHISLLFRSPTHLKKLEHGNMIATREDLDWVIKAAENYIGIKVKEAPVNLEPITNLLLNTMSSDRGGNLGKKQVNTRTKSNALLRELAANKCEFKELTLKETTASKLSPKTGSSLSNLFITGNLDDPGLSFASPYPKCPGHKRSHHKPAPVQYTIKTYRHGSTYHDIVDPEKITRAPAGSAERVAQFRTGVIKPLGIRRGETIEEYASRPLPNRPDGWQGWGWYKSNVAAVHAANLEEHPDQQAARAKLQRKRGRDADLVELDMKTMKPKRQCKDKN</sequence>
<evidence type="ECO:0000313" key="1">
    <source>
        <dbReference type="EMBL" id="KAJ2986907.1"/>
    </source>
</evidence>
<proteinExistence type="predicted"/>
<organism evidence="1 2">
    <name type="scientific">Xylaria curta</name>
    <dbReference type="NCBI Taxonomy" id="42375"/>
    <lineage>
        <taxon>Eukaryota</taxon>
        <taxon>Fungi</taxon>
        <taxon>Dikarya</taxon>
        <taxon>Ascomycota</taxon>
        <taxon>Pezizomycotina</taxon>
        <taxon>Sordariomycetes</taxon>
        <taxon>Xylariomycetidae</taxon>
        <taxon>Xylariales</taxon>
        <taxon>Xylariaceae</taxon>
        <taxon>Xylaria</taxon>
    </lineage>
</organism>
<protein>
    <submittedName>
        <fullName evidence="1">Uncharacterized protein</fullName>
    </submittedName>
</protein>
<dbReference type="EMBL" id="JAPDGR010000876">
    <property type="protein sequence ID" value="KAJ2986907.1"/>
    <property type="molecule type" value="Genomic_DNA"/>
</dbReference>
<dbReference type="Proteomes" id="UP001143856">
    <property type="component" value="Unassembled WGS sequence"/>
</dbReference>
<accession>A0ACC1P5L0</accession>
<comment type="caution">
    <text evidence="1">The sequence shown here is derived from an EMBL/GenBank/DDBJ whole genome shotgun (WGS) entry which is preliminary data.</text>
</comment>
<evidence type="ECO:0000313" key="2">
    <source>
        <dbReference type="Proteomes" id="UP001143856"/>
    </source>
</evidence>